<accession>A0A2I1K072</accession>
<dbReference type="GO" id="GO:0004527">
    <property type="term" value="F:exonuclease activity"/>
    <property type="evidence" value="ECO:0007669"/>
    <property type="project" value="UniProtKB-KW"/>
</dbReference>
<comment type="caution">
    <text evidence="12">The sequence shown here is derived from an EMBL/GenBank/DDBJ whole genome shotgun (WGS) entry which is preliminary data.</text>
</comment>
<keyword evidence="3" id="KW-0227">DNA damage</keyword>
<dbReference type="AlphaFoldDB" id="A0A2I1K072"/>
<keyword evidence="7" id="KW-0067">ATP-binding</keyword>
<keyword evidence="2" id="KW-0547">Nucleotide-binding</keyword>
<name>A0A2I1K072_9LACT</name>
<reference evidence="12 13" key="1">
    <citation type="submission" date="2017-12" db="EMBL/GenBank/DDBJ databases">
        <title>Phylogenetic diversity of female urinary microbiome.</title>
        <authorList>
            <person name="Thomas-White K."/>
            <person name="Wolfe A.J."/>
        </authorList>
    </citation>
    <scope>NUCLEOTIDE SEQUENCE [LARGE SCALE GENOMIC DNA]</scope>
    <source>
        <strain evidence="12 13">UMB0898</strain>
    </source>
</reference>
<sequence>MALQIITGDHAINKKAVMINHLHQIFTHNPSAEIYYIIPDHIKFDMETTMLDQLKQIQGGNQAAMLNIQVASFSRISWFMMPHYHNEAPSISSVGKKMILRSVLSELKSQLVIYRTQVTYQGFIDKLYNQFEEFIQGNIDQVTLEKLIEAIDEEEIGTLNQYQSSQRLNEINTIYTTYIDKLNQLNINYRNDYFELIDYLENLHPRDNLYIIIDHYEYFTGEQLYIINQLIRVAHTVWIQLPIDSNHLLNTSHYSFEQVAKNTYFQLKRLCQVNGLNQLDDWHINEPIYPYHSDILVVAKTYQALNEFKPVEKLRLVQSEHIELWNNDTIQTEMKHVVNQIHYLVSQKKYRYRDIRVLTRNFDCYGSLIEPYFNMNDIPCFIDNTQEMQHHPFVLLLEGLLNLSIQQWNYTSIMAVLNSSFILPSFLQNDQLSPEELRIEKQHQVNQLENILIENGLFGYRLYQIDYPWHYSNESLPYYNAKGEKTEQTIEEMVQPWRNWLHQLSQILKRPAELTGESFAKWVYQVMDHLKLKEQLIFERDYLIQQGRIEQSMEEEQVWNTMVDLLDEFCLIYQNQTESYETFVQILLAGMNEASFLIIPPTMDQVMISSMISPRTQPTKITFVIGMNHQTLPQSIQEDSLMTRQERELLLSMDLMPHQSIQHTPAVQYQAESFLFYKLLLASTERLYLSYAQVVEDQTVERSPYIQELLNWVELPTYHFKVDPTEELTQPHPSSYGRYSIERSKVMYLNRFYWQQSVNYLPPLRKLIASMKEYELQHSIPDAGRIDNLVKRSVEDFIQPVSINPETARQLYGDQLSLSVSKIEEYYRDAYSHFLLYGLKLKERIEFELDPARTGDFFHEYLDQVTQQATNHYQRSLLTLDDAALLDIIHLIENQLSHHFKFQILHSSARMKFIHQLMNQEMRQVLNNLIKKVQITQLEPVLTEAIFGLNPILPLRGLYYQLDSQRTLQVTGKIDRIDRLQLGEDTYYQVVDYKSSQKEFNLVELFYGLDMQILTYLKVIHQNYPNAFPLGAFYQPITHINELATHDVKDEKEQSLADYTYRGFITLPEVKMQQIDSTLEPQTASLIYPVKLKKDGSYDAYSNCFNETDFQLLSNYVDYLFVEAANQIQSGNIALTPYRDERFTTSLQPGFRTITGFDATKHYHLYRHKQLRKKDIIQKIEQILQSQQEEVSE</sequence>
<keyword evidence="9" id="KW-0234">DNA repair</keyword>
<dbReference type="Pfam" id="PF21445">
    <property type="entry name" value="ADDB_N"/>
    <property type="match status" value="1"/>
</dbReference>
<dbReference type="RefSeq" id="WP_101954283.1">
    <property type="nucleotide sequence ID" value="NZ_PKHE01000010.1"/>
</dbReference>
<dbReference type="SUPFAM" id="SSF52540">
    <property type="entry name" value="P-loop containing nucleoside triphosphate hydrolases"/>
    <property type="match status" value="1"/>
</dbReference>
<evidence type="ECO:0000259" key="10">
    <source>
        <dbReference type="Pfam" id="PF12705"/>
    </source>
</evidence>
<dbReference type="GO" id="GO:0004386">
    <property type="term" value="F:helicase activity"/>
    <property type="evidence" value="ECO:0007669"/>
    <property type="project" value="UniProtKB-KW"/>
</dbReference>
<evidence type="ECO:0000256" key="8">
    <source>
        <dbReference type="ARBA" id="ARBA00023125"/>
    </source>
</evidence>
<evidence type="ECO:0000313" key="12">
    <source>
        <dbReference type="EMBL" id="PKY89048.1"/>
    </source>
</evidence>
<evidence type="ECO:0000256" key="7">
    <source>
        <dbReference type="ARBA" id="ARBA00022840"/>
    </source>
</evidence>
<evidence type="ECO:0000256" key="5">
    <source>
        <dbReference type="ARBA" id="ARBA00022806"/>
    </source>
</evidence>
<evidence type="ECO:0000256" key="1">
    <source>
        <dbReference type="ARBA" id="ARBA00022722"/>
    </source>
</evidence>
<feature type="domain" description="PD-(D/E)XK endonuclease-like" evidence="10">
    <location>
        <begin position="817"/>
        <end position="1066"/>
    </location>
</feature>
<proteinExistence type="predicted"/>
<evidence type="ECO:0000313" key="13">
    <source>
        <dbReference type="Proteomes" id="UP000234384"/>
    </source>
</evidence>
<dbReference type="OrthoDB" id="9758506at2"/>
<dbReference type="Gene3D" id="3.40.50.300">
    <property type="entry name" value="P-loop containing nucleotide triphosphate hydrolases"/>
    <property type="match status" value="3"/>
</dbReference>
<evidence type="ECO:0000256" key="6">
    <source>
        <dbReference type="ARBA" id="ARBA00022839"/>
    </source>
</evidence>
<dbReference type="InterPro" id="IPR038726">
    <property type="entry name" value="PDDEXK_AddAB-type"/>
</dbReference>
<protein>
    <submittedName>
        <fullName evidence="12">Uncharacterized protein</fullName>
    </submittedName>
</protein>
<evidence type="ECO:0000256" key="3">
    <source>
        <dbReference type="ARBA" id="ARBA00022763"/>
    </source>
</evidence>
<dbReference type="GO" id="GO:0006310">
    <property type="term" value="P:DNA recombination"/>
    <property type="evidence" value="ECO:0007669"/>
    <property type="project" value="TreeGrafter"/>
</dbReference>
<dbReference type="Proteomes" id="UP000234384">
    <property type="component" value="Unassembled WGS sequence"/>
</dbReference>
<dbReference type="EMBL" id="PKHE01000010">
    <property type="protein sequence ID" value="PKY89048.1"/>
    <property type="molecule type" value="Genomic_DNA"/>
</dbReference>
<evidence type="ECO:0000256" key="9">
    <source>
        <dbReference type="ARBA" id="ARBA00023204"/>
    </source>
</evidence>
<keyword evidence="8" id="KW-0238">DNA-binding</keyword>
<keyword evidence="1" id="KW-0540">Nuclease</keyword>
<dbReference type="InterPro" id="IPR027417">
    <property type="entry name" value="P-loop_NTPase"/>
</dbReference>
<keyword evidence="4" id="KW-0378">Hydrolase</keyword>
<evidence type="ECO:0000259" key="11">
    <source>
        <dbReference type="Pfam" id="PF21445"/>
    </source>
</evidence>
<gene>
    <name evidence="12" type="ORF">CYJ57_04740</name>
</gene>
<evidence type="ECO:0000256" key="2">
    <source>
        <dbReference type="ARBA" id="ARBA00022741"/>
    </source>
</evidence>
<dbReference type="PANTHER" id="PTHR30591:SF1">
    <property type="entry name" value="RECBCD ENZYME SUBUNIT RECC"/>
    <property type="match status" value="1"/>
</dbReference>
<dbReference type="GO" id="GO:0006281">
    <property type="term" value="P:DNA repair"/>
    <property type="evidence" value="ECO:0007669"/>
    <property type="project" value="UniProtKB-KW"/>
</dbReference>
<dbReference type="PANTHER" id="PTHR30591">
    <property type="entry name" value="RECBCD ENZYME SUBUNIT RECC"/>
    <property type="match status" value="1"/>
</dbReference>
<dbReference type="Pfam" id="PF12705">
    <property type="entry name" value="PDDEXK_1"/>
    <property type="match status" value="1"/>
</dbReference>
<feature type="domain" description="ATP-dependent helicase/deoxyribonuclease subunit B N-terminal" evidence="11">
    <location>
        <begin position="6"/>
        <end position="279"/>
    </location>
</feature>
<dbReference type="GO" id="GO:0003677">
    <property type="term" value="F:DNA binding"/>
    <property type="evidence" value="ECO:0007669"/>
    <property type="project" value="UniProtKB-KW"/>
</dbReference>
<keyword evidence="6" id="KW-0269">Exonuclease</keyword>
<dbReference type="InterPro" id="IPR049035">
    <property type="entry name" value="ADDB_N"/>
</dbReference>
<evidence type="ECO:0000256" key="4">
    <source>
        <dbReference type="ARBA" id="ARBA00022801"/>
    </source>
</evidence>
<organism evidence="12 13">
    <name type="scientific">Falseniella ignava</name>
    <dbReference type="NCBI Taxonomy" id="137730"/>
    <lineage>
        <taxon>Bacteria</taxon>
        <taxon>Bacillati</taxon>
        <taxon>Bacillota</taxon>
        <taxon>Bacilli</taxon>
        <taxon>Lactobacillales</taxon>
        <taxon>Aerococcaceae</taxon>
        <taxon>Falseniella</taxon>
    </lineage>
</organism>
<dbReference type="GO" id="GO:0005524">
    <property type="term" value="F:ATP binding"/>
    <property type="evidence" value="ECO:0007669"/>
    <property type="project" value="UniProtKB-KW"/>
</dbReference>
<keyword evidence="5" id="KW-0347">Helicase</keyword>